<evidence type="ECO:0000313" key="4">
    <source>
        <dbReference type="Proteomes" id="UP000289857"/>
    </source>
</evidence>
<keyword evidence="2" id="KW-0732">Signal</keyword>
<proteinExistence type="predicted"/>
<keyword evidence="1" id="KW-0175">Coiled coil</keyword>
<feature type="chain" id="PRO_5020871295" description="DUF4890 domain-containing protein" evidence="2">
    <location>
        <begin position="19"/>
        <end position="146"/>
    </location>
</feature>
<dbReference type="OrthoDB" id="956918at2"/>
<evidence type="ECO:0000256" key="1">
    <source>
        <dbReference type="SAM" id="Coils"/>
    </source>
</evidence>
<evidence type="ECO:0008006" key="5">
    <source>
        <dbReference type="Google" id="ProtNLM"/>
    </source>
</evidence>
<sequence length="146" mass="16618">MKKFVFIMAFFTCVFVNAQVEKTGTPPKLTTAEKTTILYNRLTKGLTVTTEQKDKILPLVEKIVQNREAHIAELKGKKDNGALKTKAELAELRQKRDAEENAFKEEMKKILSTEQYTIFEEGLRPKRKMMAENGAELGEPTKEAKP</sequence>
<dbReference type="RefSeq" id="WP_129461592.1">
    <property type="nucleotide sequence ID" value="NZ_SBKN01000005.1"/>
</dbReference>
<comment type="caution">
    <text evidence="3">The sequence shown here is derived from an EMBL/GenBank/DDBJ whole genome shotgun (WGS) entry which is preliminary data.</text>
</comment>
<keyword evidence="4" id="KW-1185">Reference proteome</keyword>
<dbReference type="Proteomes" id="UP000289857">
    <property type="component" value="Unassembled WGS sequence"/>
</dbReference>
<dbReference type="EMBL" id="SBKN01000005">
    <property type="protein sequence ID" value="RXR22132.1"/>
    <property type="molecule type" value="Genomic_DNA"/>
</dbReference>
<gene>
    <name evidence="3" type="ORF">EQG61_09015</name>
</gene>
<evidence type="ECO:0000256" key="2">
    <source>
        <dbReference type="SAM" id="SignalP"/>
    </source>
</evidence>
<dbReference type="AlphaFoldDB" id="A0A4Q1K7I3"/>
<feature type="coiled-coil region" evidence="1">
    <location>
        <begin position="82"/>
        <end position="109"/>
    </location>
</feature>
<protein>
    <recommendedName>
        <fullName evidence="5">DUF4890 domain-containing protein</fullName>
    </recommendedName>
</protein>
<reference evidence="4" key="1">
    <citation type="submission" date="2019-01" db="EMBL/GenBank/DDBJ databases">
        <title>Cytophagaceae bacterium strain CAR-16.</title>
        <authorList>
            <person name="Chen W.-M."/>
        </authorList>
    </citation>
    <scope>NUCLEOTIDE SEQUENCE [LARGE SCALE GENOMIC DNA]</scope>
    <source>
        <strain evidence="4">WWJ-16</strain>
    </source>
</reference>
<accession>A0A4Q1K7I3</accession>
<evidence type="ECO:0000313" key="3">
    <source>
        <dbReference type="EMBL" id="RXR22132.1"/>
    </source>
</evidence>
<name>A0A4Q1K7I3_9FLAO</name>
<feature type="signal peptide" evidence="2">
    <location>
        <begin position="1"/>
        <end position="18"/>
    </location>
</feature>
<organism evidence="3 4">
    <name type="scientific">Flavobacterium stagni</name>
    <dbReference type="NCBI Taxonomy" id="2506421"/>
    <lineage>
        <taxon>Bacteria</taxon>
        <taxon>Pseudomonadati</taxon>
        <taxon>Bacteroidota</taxon>
        <taxon>Flavobacteriia</taxon>
        <taxon>Flavobacteriales</taxon>
        <taxon>Flavobacteriaceae</taxon>
        <taxon>Flavobacterium</taxon>
    </lineage>
</organism>